<reference evidence="1" key="2">
    <citation type="submission" date="2025-09" db="UniProtKB">
        <authorList>
            <consortium name="EnsemblPlants"/>
        </authorList>
    </citation>
    <scope>IDENTIFICATION</scope>
</reference>
<proteinExistence type="predicted"/>
<dbReference type="Proteomes" id="UP001732700">
    <property type="component" value="Chromosome 7D"/>
</dbReference>
<accession>A0ACD6AE69</accession>
<name>A0ACD6AE69_AVESA</name>
<evidence type="ECO:0000313" key="2">
    <source>
        <dbReference type="Proteomes" id="UP001732700"/>
    </source>
</evidence>
<evidence type="ECO:0000313" key="1">
    <source>
        <dbReference type="EnsemblPlants" id="AVESA.00010b.r2.7DG1391710.1.CDS"/>
    </source>
</evidence>
<reference evidence="1" key="1">
    <citation type="submission" date="2021-05" db="EMBL/GenBank/DDBJ databases">
        <authorList>
            <person name="Scholz U."/>
            <person name="Mascher M."/>
            <person name="Fiebig A."/>
        </authorList>
    </citation>
    <scope>NUCLEOTIDE SEQUENCE [LARGE SCALE GENOMIC DNA]</scope>
</reference>
<sequence>MKARRNEGSKKPRCGGAAAAAWLLVPLLVLIMLKTDSLPQLTRLRETIVTQVSIETAPEHDLRSKVSSTALESEAILQQQQKLLEVAKLKAADGVHKTADSVAQQAPPSPASSDAIASHGVEGIKDVKQEKDILATKGEVDGSLRSSDVMAAPTMTKLSCNFSSERMNVCAMEGDVRVHGKPGTVYVVGPTDDSQRPANGTVPVRPYSRKWEETSTMQMVREVVIRWSAKDDTSPPQCTVTHAVPAVVFSTGGYAYNFFHTMTDIVIPLFNTAREYEGRVQLLVTNYDRTLIFKLRHFLAALSVFPVIDFDTDDAVRCFPLVRVGIESHKELGIIPALSRKGYTMMDFQAFLRSAYSLKRAWAPPANRTSGQRPRLLMMQRRKSRALTNEADALVAAREVGFEVVVAGPDVVKNMAKFAEVVNSCDVMVGVHGAGLTNLVFLPRSATVVQIIPWGEMKWACWSAFRDPTPDMGLRYVEYEVTAEETTLKEKYPRDHAVFTDPLSIHNEGFTKMWSIFLEGQNVTIDINRFTGVMRQIYQFVTIS</sequence>
<dbReference type="EnsemblPlants" id="AVESA.00010b.r2.7DG1391710.1">
    <property type="protein sequence ID" value="AVESA.00010b.r2.7DG1391710.1.CDS"/>
    <property type="gene ID" value="AVESA.00010b.r2.7DG1391710"/>
</dbReference>
<organism evidence="1 2">
    <name type="scientific">Avena sativa</name>
    <name type="common">Oat</name>
    <dbReference type="NCBI Taxonomy" id="4498"/>
    <lineage>
        <taxon>Eukaryota</taxon>
        <taxon>Viridiplantae</taxon>
        <taxon>Streptophyta</taxon>
        <taxon>Embryophyta</taxon>
        <taxon>Tracheophyta</taxon>
        <taxon>Spermatophyta</taxon>
        <taxon>Magnoliopsida</taxon>
        <taxon>Liliopsida</taxon>
        <taxon>Poales</taxon>
        <taxon>Poaceae</taxon>
        <taxon>BOP clade</taxon>
        <taxon>Pooideae</taxon>
        <taxon>Poodae</taxon>
        <taxon>Poeae</taxon>
        <taxon>Poeae Chloroplast Group 1 (Aveneae type)</taxon>
        <taxon>Aveninae</taxon>
        <taxon>Avena</taxon>
    </lineage>
</organism>
<protein>
    <submittedName>
        <fullName evidence="1">Uncharacterized protein</fullName>
    </submittedName>
</protein>
<keyword evidence="2" id="KW-1185">Reference proteome</keyword>